<name>A0ABV6UTD1_9ACTN</name>
<organism evidence="2 3">
    <name type="scientific">Streptacidiphilus cavernicola</name>
    <dbReference type="NCBI Taxonomy" id="3342716"/>
    <lineage>
        <taxon>Bacteria</taxon>
        <taxon>Bacillati</taxon>
        <taxon>Actinomycetota</taxon>
        <taxon>Actinomycetes</taxon>
        <taxon>Kitasatosporales</taxon>
        <taxon>Streptomycetaceae</taxon>
        <taxon>Streptacidiphilus</taxon>
    </lineage>
</organism>
<proteinExistence type="predicted"/>
<dbReference type="Pfam" id="PF19664">
    <property type="entry name" value="DUF6167"/>
    <property type="match status" value="1"/>
</dbReference>
<evidence type="ECO:0000256" key="1">
    <source>
        <dbReference type="SAM" id="MobiDB-lite"/>
    </source>
</evidence>
<dbReference type="Proteomes" id="UP001592528">
    <property type="component" value="Unassembled WGS sequence"/>
</dbReference>
<feature type="region of interest" description="Disordered" evidence="1">
    <location>
        <begin position="79"/>
        <end position="120"/>
    </location>
</feature>
<gene>
    <name evidence="2" type="ORF">ACEZDJ_25715</name>
</gene>
<accession>A0ABV6UTD1</accession>
<comment type="caution">
    <text evidence="2">The sequence shown here is derived from an EMBL/GenBank/DDBJ whole genome shotgun (WGS) entry which is preliminary data.</text>
</comment>
<protein>
    <submittedName>
        <fullName evidence="2">DUF6167 family protein</fullName>
    </submittedName>
</protein>
<evidence type="ECO:0000313" key="3">
    <source>
        <dbReference type="Proteomes" id="UP001592528"/>
    </source>
</evidence>
<dbReference type="InterPro" id="IPR046165">
    <property type="entry name" value="DUF6167"/>
</dbReference>
<sequence length="120" mass="12654">MRRIFWMAVGAGATVWTVNKANRLARSITPGSLADTAAQGAVELGGAVRSFAGEVRAGMLQRELELNRQLGLDGSVLALPGPQDRPVLRGTASSAKPFEISPAGTSTSTDITPYDRNEDN</sequence>
<keyword evidence="3" id="KW-1185">Reference proteome</keyword>
<evidence type="ECO:0000313" key="2">
    <source>
        <dbReference type="EMBL" id="MFC1404697.1"/>
    </source>
</evidence>
<dbReference type="EMBL" id="JBHEZZ010000016">
    <property type="protein sequence ID" value="MFC1404697.1"/>
    <property type="molecule type" value="Genomic_DNA"/>
</dbReference>
<reference evidence="2 3" key="1">
    <citation type="submission" date="2024-09" db="EMBL/GenBank/DDBJ databases">
        <authorList>
            <person name="Lee S.D."/>
        </authorList>
    </citation>
    <scope>NUCLEOTIDE SEQUENCE [LARGE SCALE GENOMIC DNA]</scope>
    <source>
        <strain evidence="2 3">N1-5</strain>
    </source>
</reference>
<dbReference type="RefSeq" id="WP_198037246.1">
    <property type="nucleotide sequence ID" value="NZ_JBHEZZ010000016.1"/>
</dbReference>